<dbReference type="AlphaFoldDB" id="A0A6C0DD92"/>
<keyword evidence="1" id="KW-0812">Transmembrane</keyword>
<keyword evidence="1" id="KW-0472">Membrane</keyword>
<accession>A0A6C0DD92</accession>
<name>A0A6C0DD92_9ZZZZ</name>
<dbReference type="EMBL" id="MN739580">
    <property type="protein sequence ID" value="QHT14154.1"/>
    <property type="molecule type" value="Genomic_DNA"/>
</dbReference>
<feature type="transmembrane region" description="Helical" evidence="1">
    <location>
        <begin position="29"/>
        <end position="52"/>
    </location>
</feature>
<evidence type="ECO:0000256" key="1">
    <source>
        <dbReference type="SAM" id="Phobius"/>
    </source>
</evidence>
<feature type="transmembrane region" description="Helical" evidence="1">
    <location>
        <begin position="58"/>
        <end position="76"/>
    </location>
</feature>
<sequence>MVAQNITADSTKRQVELNQWEYSYKINSLFMMQFIFIALNIMIVFMCLYKYGFFKLPFIVFVYIVILIIIIFVAVIRDKAFNHDDRYWTKLNFPSDGKLVSNISPDYVASVASQQQTQCVDTRGPTGSQGPTQGVAMPLGPTGPNISSYYNMYQKLNSLFGATGNNSNYRPSNRPSWLSDLGFT</sequence>
<evidence type="ECO:0000313" key="2">
    <source>
        <dbReference type="EMBL" id="QHT14154.1"/>
    </source>
</evidence>
<protein>
    <submittedName>
        <fullName evidence="2">Uncharacterized protein</fullName>
    </submittedName>
</protein>
<keyword evidence="1" id="KW-1133">Transmembrane helix</keyword>
<proteinExistence type="predicted"/>
<reference evidence="2" key="1">
    <citation type="journal article" date="2020" name="Nature">
        <title>Giant virus diversity and host interactions through global metagenomics.</title>
        <authorList>
            <person name="Schulz F."/>
            <person name="Roux S."/>
            <person name="Paez-Espino D."/>
            <person name="Jungbluth S."/>
            <person name="Walsh D.A."/>
            <person name="Denef V.J."/>
            <person name="McMahon K.D."/>
            <person name="Konstantinidis K.T."/>
            <person name="Eloe-Fadrosh E.A."/>
            <person name="Kyrpides N.C."/>
            <person name="Woyke T."/>
        </authorList>
    </citation>
    <scope>NUCLEOTIDE SEQUENCE</scope>
    <source>
        <strain evidence="2">GVMAG-M-3300023174-137</strain>
    </source>
</reference>
<organism evidence="2">
    <name type="scientific">viral metagenome</name>
    <dbReference type="NCBI Taxonomy" id="1070528"/>
    <lineage>
        <taxon>unclassified sequences</taxon>
        <taxon>metagenomes</taxon>
        <taxon>organismal metagenomes</taxon>
    </lineage>
</organism>